<evidence type="ECO:0000313" key="4">
    <source>
        <dbReference type="Proteomes" id="UP001221686"/>
    </source>
</evidence>
<feature type="chain" id="PRO_5047452010" evidence="2">
    <location>
        <begin position="18"/>
        <end position="442"/>
    </location>
</feature>
<comment type="caution">
    <text evidence="3">The sequence shown here is derived from an EMBL/GenBank/DDBJ whole genome shotgun (WGS) entry which is preliminary data.</text>
</comment>
<protein>
    <submittedName>
        <fullName evidence="3">TolC family protein</fullName>
    </submittedName>
</protein>
<dbReference type="Gene3D" id="1.20.1600.10">
    <property type="entry name" value="Outer membrane efflux proteins (OEP)"/>
    <property type="match status" value="1"/>
</dbReference>
<organism evidence="3 4">
    <name type="scientific">Nannocystis bainbridge</name>
    <dbReference type="NCBI Taxonomy" id="2995303"/>
    <lineage>
        <taxon>Bacteria</taxon>
        <taxon>Pseudomonadati</taxon>
        <taxon>Myxococcota</taxon>
        <taxon>Polyangia</taxon>
        <taxon>Nannocystales</taxon>
        <taxon>Nannocystaceae</taxon>
        <taxon>Nannocystis</taxon>
    </lineage>
</organism>
<sequence>MIAWLLAGWLATPLAVAVQPAAREDAVVADPSARPGAATRRPGGRADAVEVEPGFTLAQAVAAMREGHPLRDYAAARVEAAAATQVAARLWENPVINADYFLGIRSTSYDRAGAMVVGVGQWLPVTGAPKARGEAAQHEARAVAAEGQRLVRGLELEVERAMIGLASARQAVEIHSDALDDLRESERIVTTRVAGGVTPRYDATRIALEVMAGEAAVRSAEAEVSAARGELEVAVGPLAPRLRGAPRVDLFARPEMGGIEALRQRMLEERPDLAAAQARIDGARAQVRVAKREIFPGIGLRVAAGFGQGPGQVDVGAGVTIPLPVLSRGQGFVDRARAEVRAADSVARTLVLAAEQRLQATHTVALGRLEASLRHVEMGRGAADALRLQAQAGYQNGRLSAFELVDASLSVRDMRLRDLQLAVAARLAELEVRRVVEVGDLE</sequence>
<name>A0ABT5E707_9BACT</name>
<feature type="signal peptide" evidence="2">
    <location>
        <begin position="1"/>
        <end position="17"/>
    </location>
</feature>
<dbReference type="Proteomes" id="UP001221686">
    <property type="component" value="Unassembled WGS sequence"/>
</dbReference>
<dbReference type="Pfam" id="PF02321">
    <property type="entry name" value="OEP"/>
    <property type="match status" value="1"/>
</dbReference>
<dbReference type="PANTHER" id="PTHR30203">
    <property type="entry name" value="OUTER MEMBRANE CATION EFFLUX PROTEIN"/>
    <property type="match status" value="1"/>
</dbReference>
<comment type="similarity">
    <text evidence="1">Belongs to the outer membrane factor (OMF) (TC 1.B.17) family.</text>
</comment>
<dbReference type="InterPro" id="IPR003423">
    <property type="entry name" value="OMP_efflux"/>
</dbReference>
<reference evidence="3 4" key="1">
    <citation type="submission" date="2022-11" db="EMBL/GenBank/DDBJ databases">
        <title>Minimal conservation of predation-associated metabolite biosynthetic gene clusters underscores biosynthetic potential of Myxococcota including descriptions for ten novel species: Archangium lansinium sp. nov., Myxococcus landrumus sp. nov., Nannocystis bai.</title>
        <authorList>
            <person name="Ahearne A."/>
            <person name="Stevens C."/>
            <person name="Dowd S."/>
        </authorList>
    </citation>
    <scope>NUCLEOTIDE SEQUENCE [LARGE SCALE GENOMIC DNA]</scope>
    <source>
        <strain evidence="3 4">BB15-2</strain>
    </source>
</reference>
<dbReference type="EMBL" id="JAQNDL010000003">
    <property type="protein sequence ID" value="MDC0721649.1"/>
    <property type="molecule type" value="Genomic_DNA"/>
</dbReference>
<gene>
    <name evidence="3" type="ORF">POL25_32370</name>
</gene>
<evidence type="ECO:0000256" key="2">
    <source>
        <dbReference type="SAM" id="SignalP"/>
    </source>
</evidence>
<evidence type="ECO:0000313" key="3">
    <source>
        <dbReference type="EMBL" id="MDC0721649.1"/>
    </source>
</evidence>
<accession>A0ABT5E707</accession>
<evidence type="ECO:0000256" key="1">
    <source>
        <dbReference type="ARBA" id="ARBA00007613"/>
    </source>
</evidence>
<keyword evidence="2" id="KW-0732">Signal</keyword>
<dbReference type="PANTHER" id="PTHR30203:SF24">
    <property type="entry name" value="BLR4935 PROTEIN"/>
    <property type="match status" value="1"/>
</dbReference>
<keyword evidence="4" id="KW-1185">Reference proteome</keyword>
<dbReference type="RefSeq" id="WP_272090152.1">
    <property type="nucleotide sequence ID" value="NZ_JAQNDL010000003.1"/>
</dbReference>
<proteinExistence type="inferred from homology"/>
<dbReference type="SUPFAM" id="SSF56954">
    <property type="entry name" value="Outer membrane efflux proteins (OEP)"/>
    <property type="match status" value="1"/>
</dbReference>
<dbReference type="InterPro" id="IPR010131">
    <property type="entry name" value="MdtP/NodT-like"/>
</dbReference>